<feature type="chain" id="PRO_5022763578" description="Ig-like domain-containing protein" evidence="1">
    <location>
        <begin position="36"/>
        <end position="801"/>
    </location>
</feature>
<proteinExistence type="predicted"/>
<feature type="signal peptide" evidence="1">
    <location>
        <begin position="1"/>
        <end position="35"/>
    </location>
</feature>
<sequence length="801" mass="84162">MIFRQMNISATYSLWATLFLSAFLPLHLSAGSGWASTAQDTIQPPFPDFVCDVVCPEFQANWITVDADCGQSNGRAEVIPVGFPEGTSFTFVWEGGVANGPIAENLAAGLYKVSIYIDQLVQDQSLRNCALELEVIVGNKQGPDLTVNSVRAGSCENFTGNVRLGIAGGAPPYSIDYGFGNGGTLSTAGEFSANGLVPGDYTFLVTDANGCLSAVRATVPDDGTSAGAVTLNGEVPSACGLSDGSLTVTINEGQPPYTIRLNDLLEVESTTNTYTFQGLSSGLYTVEVTYSFFCTAVEAIELNVSCPPSVQGWSSNDANCPDGIGYLSYDGNGLDNEYFQVRQLYSGFVIATIPGDEAAVIEVMAGDYEIRRVGLEDDCVCEFLLTVEQPAPLQVQLEVTPGACEPGNITPAAIVVDVVQGGTAPYTLFVTDESGQLVDDPQELAGGTYTVRIEDSNGCSVATELDIPAPGIAGVGILQDTLRICPGDVVQPNVQGADLSGLQFEWAPAQGVSDPTIAEPLLSPDATTTYVLVITDPSQSGICATLTDTLTVIVAEPLNLAIEGNTFLCQQEAAVVTAFTDVAATFQWFRNGVLAESDNDNTFEVLPSESEENFSVIAFSQDGCSDTLNFEMAFQLEEPFTLTASASDSAVCVGETVLLSANVIPSGLPTVSVEWYNELGVLIGTGPQVTITPSEGVQIFEARAIGQCNTLSETVSVIAFPEGRVSILPGESVVACTPQPVTLSTENNWDGLLVWTDLAGQVIANAATLEVFPLEGGGSYIATVPALDCITPDTVTVTLEE</sequence>
<evidence type="ECO:0008006" key="4">
    <source>
        <dbReference type="Google" id="ProtNLM"/>
    </source>
</evidence>
<dbReference type="Proteomes" id="UP000321580">
    <property type="component" value="Unassembled WGS sequence"/>
</dbReference>
<dbReference type="RefSeq" id="WP_147168122.1">
    <property type="nucleotide sequence ID" value="NZ_VOOR01000028.1"/>
</dbReference>
<evidence type="ECO:0000256" key="1">
    <source>
        <dbReference type="SAM" id="SignalP"/>
    </source>
</evidence>
<dbReference type="AlphaFoldDB" id="A0A5C6RK34"/>
<dbReference type="OrthoDB" id="7794186at2"/>
<dbReference type="InterPro" id="IPR025667">
    <property type="entry name" value="SprB_repeat"/>
</dbReference>
<evidence type="ECO:0000313" key="3">
    <source>
        <dbReference type="Proteomes" id="UP000321580"/>
    </source>
</evidence>
<keyword evidence="1" id="KW-0732">Signal</keyword>
<evidence type="ECO:0000313" key="2">
    <source>
        <dbReference type="EMBL" id="TXB62553.1"/>
    </source>
</evidence>
<accession>A0A5C6RK34</accession>
<protein>
    <recommendedName>
        <fullName evidence="4">Ig-like domain-containing protein</fullName>
    </recommendedName>
</protein>
<reference evidence="2 3" key="1">
    <citation type="submission" date="2019-08" db="EMBL/GenBank/DDBJ databases">
        <title>Genome of Phaeodactylibacter luteus.</title>
        <authorList>
            <person name="Bowman J.P."/>
        </authorList>
    </citation>
    <scope>NUCLEOTIDE SEQUENCE [LARGE SCALE GENOMIC DNA]</scope>
    <source>
        <strain evidence="2 3">KCTC 42180</strain>
    </source>
</reference>
<comment type="caution">
    <text evidence="2">The sequence shown here is derived from an EMBL/GenBank/DDBJ whole genome shotgun (WGS) entry which is preliminary data.</text>
</comment>
<dbReference type="EMBL" id="VOOR01000028">
    <property type="protein sequence ID" value="TXB62553.1"/>
    <property type="molecule type" value="Genomic_DNA"/>
</dbReference>
<gene>
    <name evidence="2" type="ORF">FRY97_13730</name>
</gene>
<keyword evidence="3" id="KW-1185">Reference proteome</keyword>
<feature type="non-terminal residue" evidence="2">
    <location>
        <position position="801"/>
    </location>
</feature>
<name>A0A5C6RK34_9BACT</name>
<dbReference type="Pfam" id="PF13573">
    <property type="entry name" value="SprB"/>
    <property type="match status" value="1"/>
</dbReference>
<organism evidence="2 3">
    <name type="scientific">Phaeodactylibacter luteus</name>
    <dbReference type="NCBI Taxonomy" id="1564516"/>
    <lineage>
        <taxon>Bacteria</taxon>
        <taxon>Pseudomonadati</taxon>
        <taxon>Bacteroidota</taxon>
        <taxon>Saprospiria</taxon>
        <taxon>Saprospirales</taxon>
        <taxon>Haliscomenobacteraceae</taxon>
        <taxon>Phaeodactylibacter</taxon>
    </lineage>
</organism>